<accession>A0ABU3TCK0</accession>
<organism evidence="1 2">
    <name type="scientific">Hymenobacter endophyticus</name>
    <dbReference type="NCBI Taxonomy" id="3076335"/>
    <lineage>
        <taxon>Bacteria</taxon>
        <taxon>Pseudomonadati</taxon>
        <taxon>Bacteroidota</taxon>
        <taxon>Cytophagia</taxon>
        <taxon>Cytophagales</taxon>
        <taxon>Hymenobacteraceae</taxon>
        <taxon>Hymenobacter</taxon>
    </lineage>
</organism>
<dbReference type="EMBL" id="JAWDJT010000001">
    <property type="protein sequence ID" value="MDU0369092.1"/>
    <property type="molecule type" value="Genomic_DNA"/>
</dbReference>
<proteinExistence type="predicted"/>
<sequence length="157" mass="18151">MIKYYFLSAALLFSGVTRSQNPQHIYKPACDLKRLNDEYVKLLEAKRKLLNPKAQKVMFTAALLPDAVLHNRSMEERDKLYHSDQAQAVELIGMSSEISNLQQDPKRIALYIWNIFNSSIKGHCEAQEDVEKYKVAVSCSQKYFVVRFQPIPTLYGY</sequence>
<keyword evidence="2" id="KW-1185">Reference proteome</keyword>
<evidence type="ECO:0000313" key="1">
    <source>
        <dbReference type="EMBL" id="MDU0369092.1"/>
    </source>
</evidence>
<reference evidence="1 2" key="1">
    <citation type="submission" date="2023-10" db="EMBL/GenBank/DDBJ databases">
        <title>Hymenobacter endophyticus sp. nov., an isolate from the leaf tissues of wheat.</title>
        <authorList>
            <person name="Dai Y."/>
        </authorList>
    </citation>
    <scope>NUCLEOTIDE SEQUENCE [LARGE SCALE GENOMIC DNA]</scope>
    <source>
        <strain evidence="1 2">ZK17L-C2</strain>
    </source>
</reference>
<comment type="caution">
    <text evidence="1">The sequence shown here is derived from an EMBL/GenBank/DDBJ whole genome shotgun (WGS) entry which is preliminary data.</text>
</comment>
<evidence type="ECO:0008006" key="3">
    <source>
        <dbReference type="Google" id="ProtNLM"/>
    </source>
</evidence>
<gene>
    <name evidence="1" type="ORF">ROI90_01695</name>
</gene>
<name>A0ABU3TCK0_9BACT</name>
<dbReference type="Proteomes" id="UP001250698">
    <property type="component" value="Unassembled WGS sequence"/>
</dbReference>
<protein>
    <recommendedName>
        <fullName evidence="3">SCP domain-containing protein</fullName>
    </recommendedName>
</protein>
<evidence type="ECO:0000313" key="2">
    <source>
        <dbReference type="Proteomes" id="UP001250698"/>
    </source>
</evidence>
<dbReference type="RefSeq" id="WP_315996606.1">
    <property type="nucleotide sequence ID" value="NZ_JAWDJT010000001.1"/>
</dbReference>